<dbReference type="AlphaFoldDB" id="R6UC47"/>
<protein>
    <submittedName>
        <fullName evidence="1">Uncharacterized protein</fullName>
    </submittedName>
</protein>
<dbReference type="Proteomes" id="UP000017938">
    <property type="component" value="Unassembled WGS sequence"/>
</dbReference>
<proteinExistence type="predicted"/>
<comment type="caution">
    <text evidence="1">The sequence shown here is derived from an EMBL/GenBank/DDBJ whole genome shotgun (WGS) entry which is preliminary data.</text>
</comment>
<evidence type="ECO:0000313" key="2">
    <source>
        <dbReference type="Proteomes" id="UP000017938"/>
    </source>
</evidence>
<name>R6UC47_9BACT</name>
<dbReference type="EMBL" id="CBFW010000445">
    <property type="protein sequence ID" value="CDC77691.1"/>
    <property type="molecule type" value="Genomic_DNA"/>
</dbReference>
<sequence length="80" mass="8607">MTYTVSSFFTALSLSFEAESTLPAFTAPVGSPLFAAYAAAPIPPVITAVPRRTDRAFVMFFFISNFSCVKTRPGAPPQPE</sequence>
<reference evidence="1" key="1">
    <citation type="submission" date="2012-11" db="EMBL/GenBank/DDBJ databases">
        <title>Dependencies among metagenomic species, viruses, plasmids and units of genetic variation.</title>
        <authorList>
            <person name="Nielsen H.B."/>
            <person name="Almeida M."/>
            <person name="Juncker A.S."/>
            <person name="Rasmussen S."/>
            <person name="Li J."/>
            <person name="Sunagawa S."/>
            <person name="Plichta D."/>
            <person name="Gautier L."/>
            <person name="Le Chatelier E."/>
            <person name="Peletier E."/>
            <person name="Bonde I."/>
            <person name="Nielsen T."/>
            <person name="Manichanh C."/>
            <person name="Arumugam M."/>
            <person name="Batto J."/>
            <person name="Santos M.B.Q.D."/>
            <person name="Blom N."/>
            <person name="Borruel N."/>
            <person name="Burgdorf K.S."/>
            <person name="Boumezbeur F."/>
            <person name="Casellas F."/>
            <person name="Dore J."/>
            <person name="Guarner F."/>
            <person name="Hansen T."/>
            <person name="Hildebrand F."/>
            <person name="Kaas R.S."/>
            <person name="Kennedy S."/>
            <person name="Kristiansen K."/>
            <person name="Kultima J.R."/>
            <person name="Leonard P."/>
            <person name="Levenez F."/>
            <person name="Lund O."/>
            <person name="Moumen B."/>
            <person name="Le Paslier D."/>
            <person name="Pons N."/>
            <person name="Pedersen O."/>
            <person name="Prifti E."/>
            <person name="Qin J."/>
            <person name="Raes J."/>
            <person name="Tap J."/>
            <person name="Tims S."/>
            <person name="Ussery D.W."/>
            <person name="Yamada T."/>
            <person name="MetaHit consortium"/>
            <person name="Renault P."/>
            <person name="Sicheritz-Ponten T."/>
            <person name="Bork P."/>
            <person name="Wang J."/>
            <person name="Brunak S."/>
            <person name="Ehrlich S.D."/>
        </authorList>
    </citation>
    <scope>NUCLEOTIDE SEQUENCE [LARGE SCALE GENOMIC DNA]</scope>
</reference>
<accession>R6UC47</accession>
<evidence type="ECO:0000313" key="1">
    <source>
        <dbReference type="EMBL" id="CDC77691.1"/>
    </source>
</evidence>
<gene>
    <name evidence="1" type="ORF">BN580_00499</name>
</gene>
<organism evidence="1 2">
    <name type="scientific">Candidatus Colimorpha enterica</name>
    <dbReference type="NCBI Taxonomy" id="3083063"/>
    <lineage>
        <taxon>Bacteria</taxon>
        <taxon>Pseudomonadati</taxon>
        <taxon>Bacteroidota</taxon>
        <taxon>Bacteroidia</taxon>
        <taxon>Bacteroidales</taxon>
        <taxon>Candidatus Colimorpha</taxon>
    </lineage>
</organism>